<evidence type="ECO:0000256" key="1">
    <source>
        <dbReference type="SAM" id="MobiDB-lite"/>
    </source>
</evidence>
<evidence type="ECO:0000313" key="3">
    <source>
        <dbReference type="EMBL" id="VFK22838.1"/>
    </source>
</evidence>
<protein>
    <submittedName>
        <fullName evidence="2">Uncharacterized protein</fullName>
    </submittedName>
</protein>
<dbReference type="AlphaFoldDB" id="A0A450VNP4"/>
<feature type="region of interest" description="Disordered" evidence="1">
    <location>
        <begin position="32"/>
        <end position="67"/>
    </location>
</feature>
<sequence length="67" mass="7414">MCALAVYGKIDKRQAPGRNKLMLWRLRSPRNAKSGVVEESHKMFGNGGGNRDNNRAMSASLHGVEFP</sequence>
<reference evidence="2" key="1">
    <citation type="submission" date="2019-02" db="EMBL/GenBank/DDBJ databases">
        <authorList>
            <person name="Gruber-Vodicka R. H."/>
            <person name="Seah K. B. B."/>
        </authorList>
    </citation>
    <scope>NUCLEOTIDE SEQUENCE</scope>
    <source>
        <strain evidence="2">BECK_S312</strain>
        <strain evidence="3">BECK_S426</strain>
    </source>
</reference>
<gene>
    <name evidence="2" type="ORF">BECKLPF1236A_GA0070988_100037</name>
    <name evidence="3" type="ORF">BECKLPF1236C_GA0070990_100027</name>
</gene>
<evidence type="ECO:0000313" key="2">
    <source>
        <dbReference type="EMBL" id="VFK06439.1"/>
    </source>
</evidence>
<dbReference type="EMBL" id="CAADFP010000002">
    <property type="protein sequence ID" value="VFK22838.1"/>
    <property type="molecule type" value="Genomic_DNA"/>
</dbReference>
<accession>A0A450VNP4</accession>
<organism evidence="2">
    <name type="scientific">Candidatus Kentrum sp. LPFa</name>
    <dbReference type="NCBI Taxonomy" id="2126335"/>
    <lineage>
        <taxon>Bacteria</taxon>
        <taxon>Pseudomonadati</taxon>
        <taxon>Pseudomonadota</taxon>
        <taxon>Gammaproteobacteria</taxon>
        <taxon>Candidatus Kentrum</taxon>
    </lineage>
</organism>
<dbReference type="EMBL" id="CAADFM010000003">
    <property type="protein sequence ID" value="VFK06439.1"/>
    <property type="molecule type" value="Genomic_DNA"/>
</dbReference>
<proteinExistence type="predicted"/>
<name>A0A450VNP4_9GAMM</name>